<dbReference type="AlphaFoldDB" id="A0A543AYT1"/>
<dbReference type="OrthoDB" id="4961314at2"/>
<dbReference type="EMBL" id="VFOW01000001">
    <property type="protein sequence ID" value="TQL77680.1"/>
    <property type="molecule type" value="Genomic_DNA"/>
</dbReference>
<feature type="domain" description="DUF8083" evidence="1">
    <location>
        <begin position="5"/>
        <end position="277"/>
    </location>
</feature>
<gene>
    <name evidence="2" type="ORF">FB566_3242</name>
</gene>
<evidence type="ECO:0000313" key="2">
    <source>
        <dbReference type="EMBL" id="TQL77680.1"/>
    </source>
</evidence>
<dbReference type="RefSeq" id="WP_142040945.1">
    <property type="nucleotide sequence ID" value="NZ_JBHTGS010000001.1"/>
</dbReference>
<dbReference type="InterPro" id="IPR058396">
    <property type="entry name" value="DUF8083"/>
</dbReference>
<keyword evidence="3" id="KW-1185">Reference proteome</keyword>
<proteinExistence type="predicted"/>
<accession>A0A543AYT1</accession>
<dbReference type="Proteomes" id="UP000317043">
    <property type="component" value="Unassembled WGS sequence"/>
</dbReference>
<comment type="caution">
    <text evidence="2">The sequence shown here is derived from an EMBL/GenBank/DDBJ whole genome shotgun (WGS) entry which is preliminary data.</text>
</comment>
<reference evidence="2 3" key="1">
    <citation type="submission" date="2019-06" db="EMBL/GenBank/DDBJ databases">
        <title>Sequencing the genomes of 1000 actinobacteria strains.</title>
        <authorList>
            <person name="Klenk H.-P."/>
        </authorList>
    </citation>
    <scope>NUCLEOTIDE SEQUENCE [LARGE SCALE GENOMIC DNA]</scope>
    <source>
        <strain evidence="2 3">DSM 45928</strain>
    </source>
</reference>
<sequence>MTVPFAAYFRVYEPLAAFTAERAQRWRRYAGEDRGVPTELGPLQQRQELYESGALGTKLPPVSDEAYVIAGDDGPLICPWQVRPRIAQAIYKLAAASNNARLAEAFISAEVAAEAAALGPGPDSRSTDEIDAEPMWHEHVATWHVPVRWFVCVEAAEQELVVTDERRLLRYRVNMAKARHRAHKAHAVLRASLGADNPVAESTRDLTEWLAVFHPRSIVELDYGGLAWVLSADELRTDDSPQLVHDGLIALARGDIASAGRSYERLMRRWRQVRLLERSN</sequence>
<protein>
    <recommendedName>
        <fullName evidence="1">DUF8083 domain-containing protein</fullName>
    </recommendedName>
</protein>
<name>A0A543AYT1_9ACTN</name>
<evidence type="ECO:0000259" key="1">
    <source>
        <dbReference type="Pfam" id="PF26312"/>
    </source>
</evidence>
<evidence type="ECO:0000313" key="3">
    <source>
        <dbReference type="Proteomes" id="UP000317043"/>
    </source>
</evidence>
<organism evidence="2 3">
    <name type="scientific">Stackebrandtia endophytica</name>
    <dbReference type="NCBI Taxonomy" id="1496996"/>
    <lineage>
        <taxon>Bacteria</taxon>
        <taxon>Bacillati</taxon>
        <taxon>Actinomycetota</taxon>
        <taxon>Actinomycetes</taxon>
        <taxon>Glycomycetales</taxon>
        <taxon>Glycomycetaceae</taxon>
        <taxon>Stackebrandtia</taxon>
    </lineage>
</organism>
<dbReference type="InParanoid" id="A0A543AYT1"/>
<dbReference type="Pfam" id="PF26312">
    <property type="entry name" value="DUF8083"/>
    <property type="match status" value="1"/>
</dbReference>